<evidence type="ECO:0000256" key="1">
    <source>
        <dbReference type="SAM" id="MobiDB-lite"/>
    </source>
</evidence>
<evidence type="ECO:0000313" key="3">
    <source>
        <dbReference type="Proteomes" id="UP000214600"/>
    </source>
</evidence>
<feature type="compositionally biased region" description="Basic and acidic residues" evidence="1">
    <location>
        <begin position="40"/>
        <end position="52"/>
    </location>
</feature>
<dbReference type="OrthoDB" id="9040850at2"/>
<reference evidence="2 3" key="2">
    <citation type="submission" date="2017-08" db="EMBL/GenBank/DDBJ databases">
        <title>WGS of novel Burkholderia cepaca complex species.</title>
        <authorList>
            <person name="Lipuma J."/>
            <person name="Spilker T."/>
        </authorList>
    </citation>
    <scope>NUCLEOTIDE SEQUENCE [LARGE SCALE GENOMIC DNA]</scope>
    <source>
        <strain evidence="2 3">AU17325</strain>
    </source>
</reference>
<dbReference type="Proteomes" id="UP000214600">
    <property type="component" value="Unassembled WGS sequence"/>
</dbReference>
<accession>A0A228J4B2</accession>
<sequence>MTAEELKALMTQVLNDSVAPLRAEIEALKVAKVQNDSTDEEKPTEEVKKENDAVPAAVEQIAGPLDTSEVAPAPVTNDGGDEAQEDGQNAAIAELKAKIAALEAAAVQAPVLSDEEEADIADAQVHADSVYQMHGQRAPRPMDRETLLAYRRRLAKGLQKFSDSQKDVKIAAINDSQYLAYVEKQVYADAAKAAHAGVAVKQGLQKIKRQDEYGRISIDYVGDIGSWMADSSLPVSIVKPNQARKYVTV</sequence>
<reference evidence="3" key="1">
    <citation type="submission" date="2017-06" db="EMBL/GenBank/DDBJ databases">
        <authorList>
            <person name="LiPuma J."/>
            <person name="Spilker T."/>
        </authorList>
    </citation>
    <scope>NUCLEOTIDE SEQUENCE [LARGE SCALE GENOMIC DNA]</scope>
    <source>
        <strain evidence="3">AU17325</strain>
    </source>
</reference>
<comment type="caution">
    <text evidence="2">The sequence shown here is derived from an EMBL/GenBank/DDBJ whole genome shotgun (WGS) entry which is preliminary data.</text>
</comment>
<dbReference type="AlphaFoldDB" id="A0A228J4B2"/>
<proteinExistence type="predicted"/>
<protein>
    <submittedName>
        <fullName evidence="2">Uncharacterized protein</fullName>
    </submittedName>
</protein>
<gene>
    <name evidence="2" type="ORF">CFB84_10555</name>
</gene>
<organism evidence="2 3">
    <name type="scientific">Burkholderia aenigmatica</name>
    <dbReference type="NCBI Taxonomy" id="2015348"/>
    <lineage>
        <taxon>Bacteria</taxon>
        <taxon>Pseudomonadati</taxon>
        <taxon>Pseudomonadota</taxon>
        <taxon>Betaproteobacteria</taxon>
        <taxon>Burkholderiales</taxon>
        <taxon>Burkholderiaceae</taxon>
        <taxon>Burkholderia</taxon>
        <taxon>Burkholderia cepacia complex</taxon>
    </lineage>
</organism>
<dbReference type="EMBL" id="NKFA01000003">
    <property type="protein sequence ID" value="OXI49398.1"/>
    <property type="molecule type" value="Genomic_DNA"/>
</dbReference>
<name>A0A228J4B2_9BURK</name>
<feature type="region of interest" description="Disordered" evidence="1">
    <location>
        <begin position="34"/>
        <end position="85"/>
    </location>
</feature>
<evidence type="ECO:0000313" key="2">
    <source>
        <dbReference type="EMBL" id="OXI49398.1"/>
    </source>
</evidence>